<evidence type="ECO:0000313" key="1">
    <source>
        <dbReference type="EMBL" id="GAF71740.1"/>
    </source>
</evidence>
<sequence length="234" mass="26553">HNVDESRWAIGQQRIAPKAISIGGRLGLDDDGQTTNTQITFFDYKPVPIIYEVRGLRRRKGLRAKDHFRGTNFGMVVQCEHGYFRGGRGGGWAYDNNHKKVKQFPGDGGIGHQANFIKAMRSRKVSDLIADILEGHISAALCHMANISYRLGHKQPVEKIAKEIAGNSILTESFERCLTHLRANKVDLRREPLTIGPSLIFDRTSERFVGEFSNWANMLLRRNYREPFVVPEHV</sequence>
<reference evidence="1" key="1">
    <citation type="journal article" date="2014" name="Front. Microbiol.">
        <title>High frequency of phylogenetically diverse reductive dehalogenase-homologous genes in deep subseafloor sedimentary metagenomes.</title>
        <authorList>
            <person name="Kawai M."/>
            <person name="Futagami T."/>
            <person name="Toyoda A."/>
            <person name="Takaki Y."/>
            <person name="Nishi S."/>
            <person name="Hori S."/>
            <person name="Arai W."/>
            <person name="Tsubouchi T."/>
            <person name="Morono Y."/>
            <person name="Uchiyama I."/>
            <person name="Ito T."/>
            <person name="Fujiyama A."/>
            <person name="Inagaki F."/>
            <person name="Takami H."/>
        </authorList>
    </citation>
    <scope>NUCLEOTIDE SEQUENCE</scope>
    <source>
        <strain evidence="1">Expedition CK06-06</strain>
    </source>
</reference>
<comment type="caution">
    <text evidence="1">The sequence shown here is derived from an EMBL/GenBank/DDBJ whole genome shotgun (WGS) entry which is preliminary data.</text>
</comment>
<dbReference type="Gene3D" id="3.30.360.10">
    <property type="entry name" value="Dihydrodipicolinate Reductase, domain 2"/>
    <property type="match status" value="1"/>
</dbReference>
<proteinExistence type="predicted"/>
<gene>
    <name evidence="1" type="ORF">S01H1_07830</name>
</gene>
<protein>
    <recommendedName>
        <fullName evidence="2">Gfo/Idh/MocA-like oxidoreductase bacterial type C-terminal domain-containing protein</fullName>
    </recommendedName>
</protein>
<feature type="non-terminal residue" evidence="1">
    <location>
        <position position="1"/>
    </location>
</feature>
<dbReference type="AlphaFoldDB" id="X0T6M2"/>
<name>X0T6M2_9ZZZZ</name>
<evidence type="ECO:0008006" key="2">
    <source>
        <dbReference type="Google" id="ProtNLM"/>
    </source>
</evidence>
<accession>X0T6M2</accession>
<dbReference type="EMBL" id="BARS01004015">
    <property type="protein sequence ID" value="GAF71740.1"/>
    <property type="molecule type" value="Genomic_DNA"/>
</dbReference>
<organism evidence="1">
    <name type="scientific">marine sediment metagenome</name>
    <dbReference type="NCBI Taxonomy" id="412755"/>
    <lineage>
        <taxon>unclassified sequences</taxon>
        <taxon>metagenomes</taxon>
        <taxon>ecological metagenomes</taxon>
    </lineage>
</organism>